<protein>
    <submittedName>
        <fullName evidence="1">Uncharacterized protein</fullName>
    </submittedName>
</protein>
<organism evidence="1 2">
    <name type="scientific">Reticulomyxa filosa</name>
    <dbReference type="NCBI Taxonomy" id="46433"/>
    <lineage>
        <taxon>Eukaryota</taxon>
        <taxon>Sar</taxon>
        <taxon>Rhizaria</taxon>
        <taxon>Retaria</taxon>
        <taxon>Foraminifera</taxon>
        <taxon>Monothalamids</taxon>
        <taxon>Reticulomyxidae</taxon>
        <taxon>Reticulomyxa</taxon>
    </lineage>
</organism>
<dbReference type="Proteomes" id="UP000023152">
    <property type="component" value="Unassembled WGS sequence"/>
</dbReference>
<dbReference type="EMBL" id="ASPP01003762">
    <property type="protein sequence ID" value="ETO33000.1"/>
    <property type="molecule type" value="Genomic_DNA"/>
</dbReference>
<sequence>MDQMQSIRSFVTGEIIQMRNIHGIGNDDFCDMTQTHSFNGHHHRHSRRKKRDSIKQAYFEDLNELCKIIRDGIEYPKLLHGLYYRPTHGFDFTFFVLYEEFVNRMYSCVHKMESLDQIDQLESLY</sequence>
<evidence type="ECO:0000313" key="2">
    <source>
        <dbReference type="Proteomes" id="UP000023152"/>
    </source>
</evidence>
<comment type="caution">
    <text evidence="1">The sequence shown here is derived from an EMBL/GenBank/DDBJ whole genome shotgun (WGS) entry which is preliminary data.</text>
</comment>
<proteinExistence type="predicted"/>
<evidence type="ECO:0000313" key="1">
    <source>
        <dbReference type="EMBL" id="ETO33000.1"/>
    </source>
</evidence>
<dbReference type="AlphaFoldDB" id="X6P386"/>
<reference evidence="1 2" key="1">
    <citation type="journal article" date="2013" name="Curr. Biol.">
        <title>The Genome of the Foraminiferan Reticulomyxa filosa.</title>
        <authorList>
            <person name="Glockner G."/>
            <person name="Hulsmann N."/>
            <person name="Schleicher M."/>
            <person name="Noegel A.A."/>
            <person name="Eichinger L."/>
            <person name="Gallinger C."/>
            <person name="Pawlowski J."/>
            <person name="Sierra R."/>
            <person name="Euteneuer U."/>
            <person name="Pillet L."/>
            <person name="Moustafa A."/>
            <person name="Platzer M."/>
            <person name="Groth M."/>
            <person name="Szafranski K."/>
            <person name="Schliwa M."/>
        </authorList>
    </citation>
    <scope>NUCLEOTIDE SEQUENCE [LARGE SCALE GENOMIC DNA]</scope>
</reference>
<gene>
    <name evidence="1" type="ORF">RFI_04102</name>
</gene>
<accession>X6P386</accession>
<name>X6P386_RETFI</name>
<keyword evidence="2" id="KW-1185">Reference proteome</keyword>